<keyword evidence="2" id="KW-1185">Reference proteome</keyword>
<dbReference type="AlphaFoldDB" id="A0A673LQT3"/>
<evidence type="ECO:0000313" key="2">
    <source>
        <dbReference type="Proteomes" id="UP000472270"/>
    </source>
</evidence>
<dbReference type="Proteomes" id="UP000472270">
    <property type="component" value="Unassembled WGS sequence"/>
</dbReference>
<evidence type="ECO:0008006" key="3">
    <source>
        <dbReference type="Google" id="ProtNLM"/>
    </source>
</evidence>
<accession>A0A673LQT3</accession>
<reference evidence="1" key="1">
    <citation type="submission" date="2025-08" db="UniProtKB">
        <authorList>
            <consortium name="Ensembl"/>
        </authorList>
    </citation>
    <scope>IDENTIFICATION</scope>
</reference>
<dbReference type="Ensembl" id="ENSSRHT00000081188.1">
    <property type="protein sequence ID" value="ENSSRHP00000079046.1"/>
    <property type="gene ID" value="ENSSRHG00000039210.1"/>
</dbReference>
<protein>
    <recommendedName>
        <fullName evidence="3">Dynein heavy chain linker domain-containing protein</fullName>
    </recommendedName>
</protein>
<name>A0A673LQT3_9TELE</name>
<organism evidence="1 2">
    <name type="scientific">Sinocyclocheilus rhinocerous</name>
    <dbReference type="NCBI Taxonomy" id="307959"/>
    <lineage>
        <taxon>Eukaryota</taxon>
        <taxon>Metazoa</taxon>
        <taxon>Chordata</taxon>
        <taxon>Craniata</taxon>
        <taxon>Vertebrata</taxon>
        <taxon>Euteleostomi</taxon>
        <taxon>Actinopterygii</taxon>
        <taxon>Neopterygii</taxon>
        <taxon>Teleostei</taxon>
        <taxon>Ostariophysi</taxon>
        <taxon>Cypriniformes</taxon>
        <taxon>Cyprinidae</taxon>
        <taxon>Cyprininae</taxon>
        <taxon>Sinocyclocheilus</taxon>
    </lineage>
</organism>
<reference evidence="1" key="2">
    <citation type="submission" date="2025-09" db="UniProtKB">
        <authorList>
            <consortium name="Ensembl"/>
        </authorList>
    </citation>
    <scope>IDENTIFICATION</scope>
</reference>
<proteinExistence type="predicted"/>
<evidence type="ECO:0000313" key="1">
    <source>
        <dbReference type="Ensembl" id="ENSSRHP00000079046.1"/>
    </source>
</evidence>
<sequence>IVQTIRYNPHLGFLYVTSAEPKSSIKFDSYNLKIATFDNINKSDYYTVSTHAVMHYYGSEVDCLPLERWEQEYQYHRKLLRIPVFALFRKWKAFRVWCTNVRYKKISKCRRSLQEHLFILNESLRPALIDIKEMCYHISDMPLCRIEKDHTYTLKEFQSAQYKQLEEVREICVCVFLYDSSQKMSYTQQANKSYHCRRLTCFIRLADYLIVNTTHMLVVNSISKLLSVFQEHITHTPSLTLIQSWAGGETSLDPDVEVKQNVNTSHQPMFITELMLDTHSLSYQPSNDDFQVLEITGRFEKTVLSLDTLLQDTFFDAFTQPIINKKVEEKTCGDGPSLEEILEDDVYLQDIILNIKVFILF</sequence>